<organism evidence="4 5">
    <name type="scientific">Dothidotthia symphoricarpi CBS 119687</name>
    <dbReference type="NCBI Taxonomy" id="1392245"/>
    <lineage>
        <taxon>Eukaryota</taxon>
        <taxon>Fungi</taxon>
        <taxon>Dikarya</taxon>
        <taxon>Ascomycota</taxon>
        <taxon>Pezizomycotina</taxon>
        <taxon>Dothideomycetes</taxon>
        <taxon>Pleosporomycetidae</taxon>
        <taxon>Pleosporales</taxon>
        <taxon>Dothidotthiaceae</taxon>
        <taxon>Dothidotthia</taxon>
    </lineage>
</organism>
<dbReference type="SUPFAM" id="SSF49785">
    <property type="entry name" value="Galactose-binding domain-like"/>
    <property type="match status" value="1"/>
</dbReference>
<feature type="compositionally biased region" description="Polar residues" evidence="2">
    <location>
        <begin position="278"/>
        <end position="290"/>
    </location>
</feature>
<gene>
    <name evidence="4" type="ORF">P153DRAFT_267147</name>
</gene>
<feature type="non-terminal residue" evidence="4">
    <location>
        <position position="1"/>
    </location>
</feature>
<proteinExistence type="predicted"/>
<dbReference type="Gene3D" id="2.60.120.260">
    <property type="entry name" value="Galactose-binding domain-like"/>
    <property type="match status" value="1"/>
</dbReference>
<accession>A0A6A6A8L4</accession>
<dbReference type="InterPro" id="IPR008979">
    <property type="entry name" value="Galactose-bd-like_sf"/>
</dbReference>
<feature type="non-terminal residue" evidence="4">
    <location>
        <position position="451"/>
    </location>
</feature>
<dbReference type="Gene3D" id="3.40.50.1820">
    <property type="entry name" value="alpha/beta hydrolase"/>
    <property type="match status" value="1"/>
</dbReference>
<dbReference type="EMBL" id="ML977508">
    <property type="protein sequence ID" value="KAF2128312.1"/>
    <property type="molecule type" value="Genomic_DNA"/>
</dbReference>
<dbReference type="Proteomes" id="UP000799771">
    <property type="component" value="Unassembled WGS sequence"/>
</dbReference>
<feature type="region of interest" description="Disordered" evidence="2">
    <location>
        <begin position="274"/>
        <end position="308"/>
    </location>
</feature>
<keyword evidence="5" id="KW-1185">Reference proteome</keyword>
<sequence length="451" mass="49825">LVSCRGTFGSGGTFDAWRNEAQDGVGVVEWMRTQEWYTGSFATMGGSYLGFVQWALLQDPPEDMVAAVIQCSPHDFSQHLWGTGSLALEFVTWGETMVHQEGTGFLATLKSMNTPRRMRPVLDRVPLAEGVKEYLAGSAPWLDFVVDHPDTSDPYYEQMKCGQALERAKIPIFLVGGWYDVFARQTMEQYTRLSAHNPNIALLMGPWHHMQVGLQSSINWKSFSWMEEHLAKRPPRAKDAAVKYFTTGAETWRSVDKWPPPTHAKELHLHPNNLLADTKSSTPHHSSFTLDPNAPTPTTGGNLLLGGGSADDTSLSHRADVLIFITEPLPSDLEIAGPIVVELSHSSDDPHVDLSVRLSEVSAKGRSRGITNAYQRLDVQRSESIVTLSLYERAHVFRKGNRIRLIIAGASHPQFAINEGVGVDEVSGKLRCVTHTIAYGGDCVSRVVLPV</sequence>
<dbReference type="InterPro" id="IPR029058">
    <property type="entry name" value="AB_hydrolase_fold"/>
</dbReference>
<evidence type="ECO:0000313" key="4">
    <source>
        <dbReference type="EMBL" id="KAF2128312.1"/>
    </source>
</evidence>
<keyword evidence="1 4" id="KW-0378">Hydrolase</keyword>
<dbReference type="InterPro" id="IPR000383">
    <property type="entry name" value="Xaa-Pro-like_dom"/>
</dbReference>
<dbReference type="AlphaFoldDB" id="A0A6A6A8L4"/>
<dbReference type="RefSeq" id="XP_033522701.1">
    <property type="nucleotide sequence ID" value="XM_033662875.1"/>
</dbReference>
<name>A0A6A6A8L4_9PLEO</name>
<dbReference type="Gene3D" id="1.10.3020.10">
    <property type="entry name" value="alpha-amino acid ester hydrolase ( Helical cap domain)"/>
    <property type="match status" value="1"/>
</dbReference>
<reference evidence="4" key="1">
    <citation type="journal article" date="2020" name="Stud. Mycol.">
        <title>101 Dothideomycetes genomes: a test case for predicting lifestyles and emergence of pathogens.</title>
        <authorList>
            <person name="Haridas S."/>
            <person name="Albert R."/>
            <person name="Binder M."/>
            <person name="Bloem J."/>
            <person name="Labutti K."/>
            <person name="Salamov A."/>
            <person name="Andreopoulos B."/>
            <person name="Baker S."/>
            <person name="Barry K."/>
            <person name="Bills G."/>
            <person name="Bluhm B."/>
            <person name="Cannon C."/>
            <person name="Castanera R."/>
            <person name="Culley D."/>
            <person name="Daum C."/>
            <person name="Ezra D."/>
            <person name="Gonzalez J."/>
            <person name="Henrissat B."/>
            <person name="Kuo A."/>
            <person name="Liang C."/>
            <person name="Lipzen A."/>
            <person name="Lutzoni F."/>
            <person name="Magnuson J."/>
            <person name="Mondo S."/>
            <person name="Nolan M."/>
            <person name="Ohm R."/>
            <person name="Pangilinan J."/>
            <person name="Park H.-J."/>
            <person name="Ramirez L."/>
            <person name="Alfaro M."/>
            <person name="Sun H."/>
            <person name="Tritt A."/>
            <person name="Yoshinaga Y."/>
            <person name="Zwiers L.-H."/>
            <person name="Turgeon B."/>
            <person name="Goodwin S."/>
            <person name="Spatafora J."/>
            <person name="Crous P."/>
            <person name="Grigoriev I."/>
        </authorList>
    </citation>
    <scope>NUCLEOTIDE SEQUENCE</scope>
    <source>
        <strain evidence="4">CBS 119687</strain>
    </source>
</reference>
<dbReference type="GO" id="GO:0008239">
    <property type="term" value="F:dipeptidyl-peptidase activity"/>
    <property type="evidence" value="ECO:0007669"/>
    <property type="project" value="InterPro"/>
</dbReference>
<dbReference type="NCBIfam" id="TIGR00976">
    <property type="entry name" value="CocE_NonD"/>
    <property type="match status" value="1"/>
</dbReference>
<evidence type="ECO:0000259" key="3">
    <source>
        <dbReference type="SMART" id="SM00939"/>
    </source>
</evidence>
<dbReference type="GeneID" id="54403307"/>
<evidence type="ECO:0000256" key="1">
    <source>
        <dbReference type="ARBA" id="ARBA00022801"/>
    </source>
</evidence>
<evidence type="ECO:0000313" key="5">
    <source>
        <dbReference type="Proteomes" id="UP000799771"/>
    </source>
</evidence>
<feature type="domain" description="Xaa-Pro dipeptidyl-peptidase C-terminal" evidence="3">
    <location>
        <begin position="223"/>
        <end position="448"/>
    </location>
</feature>
<dbReference type="SMART" id="SM00939">
    <property type="entry name" value="PepX_C"/>
    <property type="match status" value="1"/>
</dbReference>
<evidence type="ECO:0000256" key="2">
    <source>
        <dbReference type="SAM" id="MobiDB-lite"/>
    </source>
</evidence>
<protein>
    <submittedName>
        <fullName evidence="4">Alpha/beta-hydrolase</fullName>
    </submittedName>
</protein>
<dbReference type="OrthoDB" id="416441at2759"/>
<dbReference type="Pfam" id="PF02129">
    <property type="entry name" value="Peptidase_S15"/>
    <property type="match status" value="1"/>
</dbReference>
<dbReference type="InterPro" id="IPR005674">
    <property type="entry name" value="CocE/Ser_esterase"/>
</dbReference>
<dbReference type="InterPro" id="IPR013736">
    <property type="entry name" value="Xaa-Pro_dipept_C"/>
</dbReference>
<dbReference type="SUPFAM" id="SSF53474">
    <property type="entry name" value="alpha/beta-Hydrolases"/>
    <property type="match status" value="1"/>
</dbReference>
<dbReference type="Pfam" id="PF08530">
    <property type="entry name" value="PepX_C"/>
    <property type="match status" value="1"/>
</dbReference>